<proteinExistence type="predicted"/>
<reference evidence="3" key="2">
    <citation type="submission" date="2023-05" db="EMBL/GenBank/DDBJ databases">
        <authorList>
            <person name="Schelkunov M.I."/>
        </authorList>
    </citation>
    <scope>NUCLEOTIDE SEQUENCE</scope>
    <source>
        <strain evidence="3">Hsosn_3</strain>
        <tissue evidence="3">Leaf</tissue>
    </source>
</reference>
<dbReference type="SUPFAM" id="SSF100920">
    <property type="entry name" value="Heat shock protein 70kD (HSP70), peptide-binding domain"/>
    <property type="match status" value="1"/>
</dbReference>
<evidence type="ECO:0000256" key="2">
    <source>
        <dbReference type="ARBA" id="ARBA00022840"/>
    </source>
</evidence>
<dbReference type="AlphaFoldDB" id="A0AAD8HBN6"/>
<comment type="caution">
    <text evidence="3">The sequence shown here is derived from an EMBL/GenBank/DDBJ whole genome shotgun (WGS) entry which is preliminary data.</text>
</comment>
<dbReference type="Pfam" id="PF00012">
    <property type="entry name" value="HSP70"/>
    <property type="match status" value="1"/>
</dbReference>
<dbReference type="GO" id="GO:0140662">
    <property type="term" value="F:ATP-dependent protein folding chaperone"/>
    <property type="evidence" value="ECO:0007669"/>
    <property type="project" value="InterPro"/>
</dbReference>
<accession>A0AAD8HBN6</accession>
<organism evidence="3 4">
    <name type="scientific">Heracleum sosnowskyi</name>
    <dbReference type="NCBI Taxonomy" id="360622"/>
    <lineage>
        <taxon>Eukaryota</taxon>
        <taxon>Viridiplantae</taxon>
        <taxon>Streptophyta</taxon>
        <taxon>Embryophyta</taxon>
        <taxon>Tracheophyta</taxon>
        <taxon>Spermatophyta</taxon>
        <taxon>Magnoliopsida</taxon>
        <taxon>eudicotyledons</taxon>
        <taxon>Gunneridae</taxon>
        <taxon>Pentapetalae</taxon>
        <taxon>asterids</taxon>
        <taxon>campanulids</taxon>
        <taxon>Apiales</taxon>
        <taxon>Apiaceae</taxon>
        <taxon>Apioideae</taxon>
        <taxon>apioid superclade</taxon>
        <taxon>Tordylieae</taxon>
        <taxon>Tordyliinae</taxon>
        <taxon>Heracleum</taxon>
    </lineage>
</organism>
<evidence type="ECO:0000313" key="4">
    <source>
        <dbReference type="Proteomes" id="UP001237642"/>
    </source>
</evidence>
<name>A0AAD8HBN6_9APIA</name>
<dbReference type="PANTHER" id="PTHR19375">
    <property type="entry name" value="HEAT SHOCK PROTEIN 70KDA"/>
    <property type="match status" value="1"/>
</dbReference>
<keyword evidence="1" id="KW-0547">Nucleotide-binding</keyword>
<evidence type="ECO:0000313" key="3">
    <source>
        <dbReference type="EMBL" id="KAK1364702.1"/>
    </source>
</evidence>
<dbReference type="InterPro" id="IPR013126">
    <property type="entry name" value="Hsp_70_fam"/>
</dbReference>
<sequence length="314" mass="35748">MFAEVPAPNVGCGEKVTLNTIEVAVVKKCSRVPTNIRVLGEAFSCKSDVVTMTMHFNNRQMSAAEDATIFSVLGLIQSINMLTPTTNVYELAKESRRNVGKTNAYNFDPGKDQDINCSTGIPKVYQLLDTIFNRQELRCDKAVVQAAVLKGKRDERVQDLLQLDVSPLPFCLVTAGQVEDCLIIINYPIPIKKQQIFLISSGVKLGVLIQFFEEYHEDILYLEHFSEDPSTKIIYFAFVDHIRWEKEAQVIIKKVLVPSIIWDQIIKVDRSKEEKWCLKSVSMIAYKSPEFSSVDLSKCYRVILIIEARMLKWQ</sequence>
<reference evidence="3" key="1">
    <citation type="submission" date="2023-02" db="EMBL/GenBank/DDBJ databases">
        <title>Genome of toxic invasive species Heracleum sosnowskyi carries increased number of genes despite the absence of recent whole-genome duplications.</title>
        <authorList>
            <person name="Schelkunov M."/>
            <person name="Shtratnikova V."/>
            <person name="Makarenko M."/>
            <person name="Klepikova A."/>
            <person name="Omelchenko D."/>
            <person name="Novikova G."/>
            <person name="Obukhova E."/>
            <person name="Bogdanov V."/>
            <person name="Penin A."/>
            <person name="Logacheva M."/>
        </authorList>
    </citation>
    <scope>NUCLEOTIDE SEQUENCE</scope>
    <source>
        <strain evidence="3">Hsosn_3</strain>
        <tissue evidence="3">Leaf</tissue>
    </source>
</reference>
<dbReference type="Proteomes" id="UP001237642">
    <property type="component" value="Unassembled WGS sequence"/>
</dbReference>
<dbReference type="GO" id="GO:0005524">
    <property type="term" value="F:ATP binding"/>
    <property type="evidence" value="ECO:0007669"/>
    <property type="project" value="UniProtKB-KW"/>
</dbReference>
<dbReference type="EMBL" id="JAUIZM010000009">
    <property type="protein sequence ID" value="KAK1364702.1"/>
    <property type="molecule type" value="Genomic_DNA"/>
</dbReference>
<evidence type="ECO:0000256" key="1">
    <source>
        <dbReference type="ARBA" id="ARBA00022741"/>
    </source>
</evidence>
<keyword evidence="2" id="KW-0067">ATP-binding</keyword>
<dbReference type="InterPro" id="IPR029047">
    <property type="entry name" value="HSP70_peptide-bd_sf"/>
</dbReference>
<gene>
    <name evidence="3" type="ORF">POM88_040263</name>
</gene>
<keyword evidence="4" id="KW-1185">Reference proteome</keyword>
<protein>
    <submittedName>
        <fullName evidence="3">Uncharacterized protein</fullName>
    </submittedName>
</protein>
<dbReference type="Gene3D" id="2.60.34.10">
    <property type="entry name" value="Substrate Binding Domain Of DNAk, Chain A, domain 1"/>
    <property type="match status" value="1"/>
</dbReference>